<evidence type="ECO:0000256" key="3">
    <source>
        <dbReference type="SAM" id="MobiDB-lite"/>
    </source>
</evidence>
<dbReference type="PANTHER" id="PTHR22835:SF532">
    <property type="entry name" value="SERINE-RICH ADHESIN FOR PLATELETS-LIKE ISOFORM X1"/>
    <property type="match status" value="1"/>
</dbReference>
<dbReference type="AlphaFoldDB" id="A0A6P8DRS0"/>
<reference evidence="5" key="1">
    <citation type="journal article" date="2020" name="Plant Biotechnol. J.">
        <title>The pomegranate (Punica granatum L.) draft genome dissects genetic divergence between soft- and hard-seeded cultivars.</title>
        <authorList>
            <person name="Luo X."/>
            <person name="Li H."/>
            <person name="Wu Z."/>
            <person name="Yao W."/>
            <person name="Zhao P."/>
            <person name="Cao D."/>
            <person name="Yu H."/>
            <person name="Li K."/>
            <person name="Poudel K."/>
            <person name="Zhao D."/>
            <person name="Zhang F."/>
            <person name="Xia X."/>
            <person name="Chen L."/>
            <person name="Wang Q."/>
            <person name="Jing D."/>
            <person name="Cao S."/>
        </authorList>
    </citation>
    <scope>NUCLEOTIDE SEQUENCE [LARGE SCALE GENOMIC DNA]</scope>
    <source>
        <strain evidence="5">cv. Tunisia</strain>
    </source>
</reference>
<gene>
    <name evidence="6" type="primary">LOC116210373</name>
</gene>
<feature type="region of interest" description="Disordered" evidence="3">
    <location>
        <begin position="121"/>
        <end position="196"/>
    </location>
</feature>
<dbReference type="InterPro" id="IPR036514">
    <property type="entry name" value="SGNH_hydro_sf"/>
</dbReference>
<feature type="compositionally biased region" description="Low complexity" evidence="3">
    <location>
        <begin position="132"/>
        <end position="180"/>
    </location>
</feature>
<evidence type="ECO:0000313" key="5">
    <source>
        <dbReference type="Proteomes" id="UP000515151"/>
    </source>
</evidence>
<dbReference type="InterPro" id="IPR001087">
    <property type="entry name" value="GDSL"/>
</dbReference>
<evidence type="ECO:0000313" key="6">
    <source>
        <dbReference type="RefSeq" id="XP_031400097.1"/>
    </source>
</evidence>
<feature type="compositionally biased region" description="Gly residues" evidence="3">
    <location>
        <begin position="181"/>
        <end position="191"/>
    </location>
</feature>
<sequence>MDKASVVLVRLVLLVLTMSVTLSSAHNKSHGGGHRWTTNSTTNIYNTTVNINLDGAFSKVFAFGGSNTDNGNARLMGNLKGFVGAWLHTVEGILAAQSGGAIRGSGSGSAGGGASWSGSGFSSGSNGGSMSGSGSDSASGDASSSVSGSTAGTNSGNISDSVSGSASGGASWSGSGSSAGSIGGSTSGSGSGNVHASGNGLTNGKLVIDHLCDALGIPPVPPYKNRSANFSSGANFALAGSTMLPGSFFLQNNPLSFMSKTVPQSLDLQLQWFQKFLQNFKNGSKPDMDDSLFWLGGVGSNDYARIHKVATFSANWLTQQAIDRVSKLIQGMVNNGAKYMVIQGLPPMGCLPLDLILSSAIERDQYGCAARINKAVMNHNELLQQKLGELQKMFPHCVFVYADFWKAYMKVLSEYRQFGFTEPFKACCGSGGGNFNFDLRHLCGSPQTSVCSQAAKHMVWDGIHFTAAMHQAVTKIFVHGGCTHPSFEQLIKIKKGLVHR</sequence>
<protein>
    <submittedName>
        <fullName evidence="6">GDSL esterase/lipase At3g48460-like</fullName>
    </submittedName>
</protein>
<evidence type="ECO:0000256" key="2">
    <source>
        <dbReference type="ARBA" id="ARBA00023180"/>
    </source>
</evidence>
<feature type="chain" id="PRO_5028370737" evidence="4">
    <location>
        <begin position="26"/>
        <end position="500"/>
    </location>
</feature>
<dbReference type="PANTHER" id="PTHR22835">
    <property type="entry name" value="ZINC FINGER FYVE DOMAIN CONTAINING PROTEIN"/>
    <property type="match status" value="1"/>
</dbReference>
<keyword evidence="5" id="KW-1185">Reference proteome</keyword>
<evidence type="ECO:0000256" key="4">
    <source>
        <dbReference type="SAM" id="SignalP"/>
    </source>
</evidence>
<dbReference type="Proteomes" id="UP000515151">
    <property type="component" value="Chromosome 6"/>
</dbReference>
<dbReference type="GO" id="GO:0016788">
    <property type="term" value="F:hydrolase activity, acting on ester bonds"/>
    <property type="evidence" value="ECO:0007669"/>
    <property type="project" value="InterPro"/>
</dbReference>
<feature type="signal peptide" evidence="4">
    <location>
        <begin position="1"/>
        <end position="25"/>
    </location>
</feature>
<keyword evidence="4" id="KW-0732">Signal</keyword>
<evidence type="ECO:0000256" key="1">
    <source>
        <dbReference type="ARBA" id="ARBA00008668"/>
    </source>
</evidence>
<proteinExistence type="inferred from homology"/>
<organism evidence="5 6">
    <name type="scientific">Punica granatum</name>
    <name type="common">Pomegranate</name>
    <dbReference type="NCBI Taxonomy" id="22663"/>
    <lineage>
        <taxon>Eukaryota</taxon>
        <taxon>Viridiplantae</taxon>
        <taxon>Streptophyta</taxon>
        <taxon>Embryophyta</taxon>
        <taxon>Tracheophyta</taxon>
        <taxon>Spermatophyta</taxon>
        <taxon>Magnoliopsida</taxon>
        <taxon>eudicotyledons</taxon>
        <taxon>Gunneridae</taxon>
        <taxon>Pentapetalae</taxon>
        <taxon>rosids</taxon>
        <taxon>malvids</taxon>
        <taxon>Myrtales</taxon>
        <taxon>Lythraceae</taxon>
        <taxon>Punica</taxon>
    </lineage>
</organism>
<reference evidence="6" key="2">
    <citation type="submission" date="2025-08" db="UniProtKB">
        <authorList>
            <consortium name="RefSeq"/>
        </authorList>
    </citation>
    <scope>IDENTIFICATION</scope>
    <source>
        <tissue evidence="6">Leaf</tissue>
    </source>
</reference>
<dbReference type="OrthoDB" id="1600564at2759"/>
<name>A0A6P8DRS0_PUNGR</name>
<dbReference type="Gene3D" id="3.40.50.1110">
    <property type="entry name" value="SGNH hydrolase"/>
    <property type="match status" value="1"/>
</dbReference>
<accession>A0A6P8DRS0</accession>
<comment type="similarity">
    <text evidence="1">Belongs to the 'GDSL' lipolytic enzyme family.</text>
</comment>
<dbReference type="RefSeq" id="XP_031400097.1">
    <property type="nucleotide sequence ID" value="XM_031544237.1"/>
</dbReference>
<dbReference type="GeneID" id="116210373"/>
<dbReference type="Pfam" id="PF00657">
    <property type="entry name" value="Lipase_GDSL"/>
    <property type="match status" value="1"/>
</dbReference>
<keyword evidence="2" id="KW-0325">Glycoprotein</keyword>